<dbReference type="InterPro" id="IPR001173">
    <property type="entry name" value="Glyco_trans_2-like"/>
</dbReference>
<keyword evidence="2" id="KW-0812">Transmembrane</keyword>
<protein>
    <submittedName>
        <fullName evidence="4">Alpha-L-glycero-D-manno-heptose beta-1,4-glucosyltransferase</fullName>
    </submittedName>
</protein>
<proteinExistence type="inferred from homology"/>
<comment type="similarity">
    <text evidence="1">Belongs to the glycosyltransferase 2 family. WaaE/KdtX subfamily.</text>
</comment>
<accession>A0A917JDL1</accession>
<evidence type="ECO:0000313" key="5">
    <source>
        <dbReference type="Proteomes" id="UP000662074"/>
    </source>
</evidence>
<dbReference type="Proteomes" id="UP000662074">
    <property type="component" value="Unassembled WGS sequence"/>
</dbReference>
<feature type="domain" description="Glycosyltransferase 2-like" evidence="3">
    <location>
        <begin position="12"/>
        <end position="112"/>
    </location>
</feature>
<keyword evidence="5" id="KW-1185">Reference proteome</keyword>
<dbReference type="Gene3D" id="3.90.550.10">
    <property type="entry name" value="Spore Coat Polysaccharide Biosynthesis Protein SpsA, Chain A"/>
    <property type="match status" value="1"/>
</dbReference>
<evidence type="ECO:0000256" key="1">
    <source>
        <dbReference type="ARBA" id="ARBA00038494"/>
    </source>
</evidence>
<reference evidence="4" key="1">
    <citation type="journal article" date="2014" name="Int. J. Syst. Evol. Microbiol.">
        <title>Complete genome sequence of Corynebacterium casei LMG S-19264T (=DSM 44701T), isolated from a smear-ripened cheese.</title>
        <authorList>
            <consortium name="US DOE Joint Genome Institute (JGI-PGF)"/>
            <person name="Walter F."/>
            <person name="Albersmeier A."/>
            <person name="Kalinowski J."/>
            <person name="Ruckert C."/>
        </authorList>
    </citation>
    <scope>NUCLEOTIDE SEQUENCE</scope>
    <source>
        <strain evidence="4">CCM 8711</strain>
    </source>
</reference>
<comment type="caution">
    <text evidence="4">The sequence shown here is derived from an EMBL/GenBank/DDBJ whole genome shotgun (WGS) entry which is preliminary data.</text>
</comment>
<dbReference type="InterPro" id="IPR029044">
    <property type="entry name" value="Nucleotide-diphossugar_trans"/>
</dbReference>
<name>A0A917JDL1_9SPHI</name>
<sequence length="262" mass="30190">MEITDAGILQAVILTKNEEPNLKRVLDRLTWIGKVVIVDSFSTDATLEIANSYPNVTLVQRAFDTHANQWNYGLSLANAKWILSLDSDYVLTDAFSNEIKQFIKDDNCSAYDTEFMFLVFGRPLRKDNTTPRPVLFKKADCIYYDDGHTQRLRINGPTGKFKNAILHDDRKSLSRWLSNQDGYSIKECNKLLSSSNTDISFSSKIRKNKVLAPFFVFFYSLFVKGLIFNGWAGWHYTLQRTMVEMLLALRLIEEEKLKDKTN</sequence>
<dbReference type="AlphaFoldDB" id="A0A917JDL1"/>
<dbReference type="EMBL" id="BMDO01000010">
    <property type="protein sequence ID" value="GGI52136.1"/>
    <property type="molecule type" value="Genomic_DNA"/>
</dbReference>
<evidence type="ECO:0000256" key="2">
    <source>
        <dbReference type="SAM" id="Phobius"/>
    </source>
</evidence>
<organism evidence="4 5">
    <name type="scientific">Mucilaginibacter galii</name>
    <dbReference type="NCBI Taxonomy" id="2005073"/>
    <lineage>
        <taxon>Bacteria</taxon>
        <taxon>Pseudomonadati</taxon>
        <taxon>Bacteroidota</taxon>
        <taxon>Sphingobacteriia</taxon>
        <taxon>Sphingobacteriales</taxon>
        <taxon>Sphingobacteriaceae</taxon>
        <taxon>Mucilaginibacter</taxon>
    </lineage>
</organism>
<dbReference type="Pfam" id="PF00535">
    <property type="entry name" value="Glycos_transf_2"/>
    <property type="match status" value="1"/>
</dbReference>
<dbReference type="CDD" id="cd02511">
    <property type="entry name" value="Beta4Glucosyltransferase"/>
    <property type="match status" value="1"/>
</dbReference>
<gene>
    <name evidence="4" type="ORF">GCM10011425_33480</name>
</gene>
<keyword evidence="2" id="KW-0472">Membrane</keyword>
<dbReference type="RefSeq" id="WP_229747186.1">
    <property type="nucleotide sequence ID" value="NZ_BMDO01000010.1"/>
</dbReference>
<dbReference type="PANTHER" id="PTHR43630:SF2">
    <property type="entry name" value="GLYCOSYLTRANSFERASE"/>
    <property type="match status" value="1"/>
</dbReference>
<feature type="transmembrane region" description="Helical" evidence="2">
    <location>
        <begin position="210"/>
        <end position="232"/>
    </location>
</feature>
<evidence type="ECO:0000259" key="3">
    <source>
        <dbReference type="Pfam" id="PF00535"/>
    </source>
</evidence>
<dbReference type="SUPFAM" id="SSF53448">
    <property type="entry name" value="Nucleotide-diphospho-sugar transferases"/>
    <property type="match status" value="1"/>
</dbReference>
<reference evidence="4" key="2">
    <citation type="submission" date="2020-09" db="EMBL/GenBank/DDBJ databases">
        <authorList>
            <person name="Sun Q."/>
            <person name="Sedlacek I."/>
        </authorList>
    </citation>
    <scope>NUCLEOTIDE SEQUENCE</scope>
    <source>
        <strain evidence="4">CCM 8711</strain>
    </source>
</reference>
<evidence type="ECO:0000313" key="4">
    <source>
        <dbReference type="EMBL" id="GGI52136.1"/>
    </source>
</evidence>
<keyword evidence="2" id="KW-1133">Transmembrane helix</keyword>
<dbReference type="PANTHER" id="PTHR43630">
    <property type="entry name" value="POLY-BETA-1,6-N-ACETYL-D-GLUCOSAMINE SYNTHASE"/>
    <property type="match status" value="1"/>
</dbReference>